<keyword evidence="6" id="KW-0560">Oxidoreductase</keyword>
<dbReference type="CDD" id="cd04730">
    <property type="entry name" value="NPD_like"/>
    <property type="match status" value="1"/>
</dbReference>
<evidence type="ECO:0000313" key="11">
    <source>
        <dbReference type="Proteomes" id="UP001235547"/>
    </source>
</evidence>
<comment type="similarity">
    <text evidence="2">Belongs to the nitronate monooxygenase family. NMO class I subfamily.</text>
</comment>
<dbReference type="SUPFAM" id="SSF51412">
    <property type="entry name" value="Inosine monophosphate dehydrogenase (IMPDH)"/>
    <property type="match status" value="1"/>
</dbReference>
<keyword evidence="7 10" id="KW-0503">Monooxygenase</keyword>
<comment type="catalytic activity">
    <reaction evidence="9">
        <text>3 propionate 3-nitronate + 3 O2 + H2O = 3 3-oxopropanoate + 2 nitrate + nitrite + H2O2 + 3 H(+)</text>
        <dbReference type="Rhea" id="RHEA:57332"/>
        <dbReference type="ChEBI" id="CHEBI:15377"/>
        <dbReference type="ChEBI" id="CHEBI:15378"/>
        <dbReference type="ChEBI" id="CHEBI:15379"/>
        <dbReference type="ChEBI" id="CHEBI:16240"/>
        <dbReference type="ChEBI" id="CHEBI:16301"/>
        <dbReference type="ChEBI" id="CHEBI:17632"/>
        <dbReference type="ChEBI" id="CHEBI:33190"/>
        <dbReference type="ChEBI" id="CHEBI:136067"/>
    </reaction>
</comment>
<name>A0ABY8CPR0_9HYPH</name>
<dbReference type="GO" id="GO:0004497">
    <property type="term" value="F:monooxygenase activity"/>
    <property type="evidence" value="ECO:0007669"/>
    <property type="project" value="UniProtKB-KW"/>
</dbReference>
<dbReference type="PANTHER" id="PTHR42747:SF3">
    <property type="entry name" value="NITRONATE MONOOXYGENASE-RELATED"/>
    <property type="match status" value="1"/>
</dbReference>
<reference evidence="10 11" key="1">
    <citation type="submission" date="2023-03" db="EMBL/GenBank/DDBJ databases">
        <authorList>
            <person name="Kaur S."/>
            <person name="Espinosa-Saiz D."/>
            <person name="Velazquez E."/>
            <person name="Menendez E."/>
            <person name="diCenzo G.C."/>
        </authorList>
    </citation>
    <scope>NUCLEOTIDE SEQUENCE [LARGE SCALE GENOMIC DNA]</scope>
    <source>
        <strain evidence="10 11">LMG 27395</strain>
    </source>
</reference>
<evidence type="ECO:0000256" key="4">
    <source>
        <dbReference type="ARBA" id="ARBA00022630"/>
    </source>
</evidence>
<evidence type="ECO:0000256" key="8">
    <source>
        <dbReference type="ARBA" id="ARBA00031155"/>
    </source>
</evidence>
<keyword evidence="4" id="KW-0285">Flavoprotein</keyword>
<proteinExistence type="inferred from homology"/>
<dbReference type="Gene3D" id="3.20.20.70">
    <property type="entry name" value="Aldolase class I"/>
    <property type="match status" value="1"/>
</dbReference>
<keyword evidence="3" id="KW-0216">Detoxification</keyword>
<dbReference type="InterPro" id="IPR013785">
    <property type="entry name" value="Aldolase_TIM"/>
</dbReference>
<keyword evidence="5" id="KW-0288">FMN</keyword>
<protein>
    <recommendedName>
        <fullName evidence="8">Propionate 3-nitronate monooxygenase</fullName>
    </recommendedName>
</protein>
<dbReference type="InterPro" id="IPR004136">
    <property type="entry name" value="NMO"/>
</dbReference>
<dbReference type="PANTHER" id="PTHR42747">
    <property type="entry name" value="NITRONATE MONOOXYGENASE-RELATED"/>
    <property type="match status" value="1"/>
</dbReference>
<dbReference type="RefSeq" id="WP_280731363.1">
    <property type="nucleotide sequence ID" value="NZ_CP120367.1"/>
</dbReference>
<dbReference type="Proteomes" id="UP001235547">
    <property type="component" value="Chromosome 2"/>
</dbReference>
<evidence type="ECO:0000256" key="3">
    <source>
        <dbReference type="ARBA" id="ARBA00022575"/>
    </source>
</evidence>
<gene>
    <name evidence="10" type="ORF">PYH38_002115</name>
</gene>
<comment type="cofactor">
    <cofactor evidence="1">
        <name>FMN</name>
        <dbReference type="ChEBI" id="CHEBI:58210"/>
    </cofactor>
</comment>
<organism evidence="10 11">
    <name type="scientific">Sinorhizobium numidicum</name>
    <dbReference type="NCBI Taxonomy" id="680248"/>
    <lineage>
        <taxon>Bacteria</taxon>
        <taxon>Pseudomonadati</taxon>
        <taxon>Pseudomonadota</taxon>
        <taxon>Alphaproteobacteria</taxon>
        <taxon>Hyphomicrobiales</taxon>
        <taxon>Rhizobiaceae</taxon>
        <taxon>Sinorhizobium/Ensifer group</taxon>
        <taxon>Sinorhizobium</taxon>
    </lineage>
</organism>
<keyword evidence="11" id="KW-1185">Reference proteome</keyword>
<evidence type="ECO:0000256" key="9">
    <source>
        <dbReference type="ARBA" id="ARBA00049401"/>
    </source>
</evidence>
<evidence type="ECO:0000256" key="1">
    <source>
        <dbReference type="ARBA" id="ARBA00001917"/>
    </source>
</evidence>
<evidence type="ECO:0000256" key="2">
    <source>
        <dbReference type="ARBA" id="ARBA00009881"/>
    </source>
</evidence>
<evidence type="ECO:0000313" key="10">
    <source>
        <dbReference type="EMBL" id="WEX80643.1"/>
    </source>
</evidence>
<dbReference type="EMBL" id="CP120370">
    <property type="protein sequence ID" value="WEX80643.1"/>
    <property type="molecule type" value="Genomic_DNA"/>
</dbReference>
<evidence type="ECO:0000256" key="6">
    <source>
        <dbReference type="ARBA" id="ARBA00023002"/>
    </source>
</evidence>
<dbReference type="Pfam" id="PF03060">
    <property type="entry name" value="NMO"/>
    <property type="match status" value="1"/>
</dbReference>
<sequence>MWPRRNLQDLLGIEHPIIQAPMSGITTPELVSAVCNAGALGSLGCGLLPSELVREQVAAIRTATDRPFNLNFFAHPRPSVDNKAAAEARQRVQRYYDELGLGTAPEATEPFPIFDSSRLGLVLELRPRVVSFHFGLPGADALNALKRAGCLILSSATTVAEARWLEAAGVDAIIAQGAEAGGHRGTFTDDAGAGTVGTMVLVPRVVDAVRVPVIAAGGIFDGRGIEAAFKLGASGVQIGTAFLGCPESNVPPPYREALRAATDLSTHVTRMYTGRPARVLRNRFSSEMAAGDALVLDFPLQASLTMPLGRSADGDIRPDFLPMWAGQGASAGNNLPAGEFVRRLVNEAQEKHS</sequence>
<accession>A0ABY8CPR0</accession>
<evidence type="ECO:0000256" key="7">
    <source>
        <dbReference type="ARBA" id="ARBA00023033"/>
    </source>
</evidence>
<evidence type="ECO:0000256" key="5">
    <source>
        <dbReference type="ARBA" id="ARBA00022643"/>
    </source>
</evidence>